<keyword evidence="7" id="KW-0969">Cilium</keyword>
<dbReference type="SMART" id="SM00446">
    <property type="entry name" value="LRRcap"/>
    <property type="match status" value="1"/>
</dbReference>
<evidence type="ECO:0000259" key="11">
    <source>
        <dbReference type="SMART" id="SM00446"/>
    </source>
</evidence>
<evidence type="ECO:0000256" key="3">
    <source>
        <dbReference type="ARBA" id="ARBA00022490"/>
    </source>
</evidence>
<keyword evidence="8" id="KW-0966">Cell projection</keyword>
<dbReference type="Pfam" id="PF23602">
    <property type="entry name" value="CS_DNAAF11_C"/>
    <property type="match status" value="1"/>
</dbReference>
<dbReference type="PANTHER" id="PTHR18849">
    <property type="entry name" value="LEUCINE RICH REPEAT PROTEIN"/>
    <property type="match status" value="1"/>
</dbReference>
<dbReference type="InterPro" id="IPR056496">
    <property type="entry name" value="CS_DNAAF11_C"/>
</dbReference>
<dbReference type="PROSITE" id="PS51450">
    <property type="entry name" value="LRR"/>
    <property type="match status" value="1"/>
</dbReference>
<feature type="compositionally biased region" description="Basic and acidic residues" evidence="10">
    <location>
        <begin position="282"/>
        <end position="300"/>
    </location>
</feature>
<evidence type="ECO:0000256" key="2">
    <source>
        <dbReference type="ARBA" id="ARBA00004496"/>
    </source>
</evidence>
<dbReference type="Gene3D" id="3.80.10.10">
    <property type="entry name" value="Ribonuclease Inhibitor"/>
    <property type="match status" value="1"/>
</dbReference>
<evidence type="ECO:0000256" key="9">
    <source>
        <dbReference type="ARBA" id="ARBA00049982"/>
    </source>
</evidence>
<gene>
    <name evidence="12" type="ORF">ADEAN_000610200</name>
</gene>
<proteinExistence type="inferred from homology"/>
<evidence type="ECO:0000313" key="12">
    <source>
        <dbReference type="EMBL" id="CAD2218611.1"/>
    </source>
</evidence>
<keyword evidence="5" id="KW-0677">Repeat</keyword>
<evidence type="ECO:0000256" key="6">
    <source>
        <dbReference type="ARBA" id="ARBA00023054"/>
    </source>
</evidence>
<dbReference type="GO" id="GO:0005737">
    <property type="term" value="C:cytoplasm"/>
    <property type="evidence" value="ECO:0007669"/>
    <property type="project" value="UniProtKB-SubCell"/>
</dbReference>
<evidence type="ECO:0000256" key="1">
    <source>
        <dbReference type="ARBA" id="ARBA00004138"/>
    </source>
</evidence>
<organism evidence="12 13">
    <name type="scientific">Angomonas deanei</name>
    <dbReference type="NCBI Taxonomy" id="59799"/>
    <lineage>
        <taxon>Eukaryota</taxon>
        <taxon>Discoba</taxon>
        <taxon>Euglenozoa</taxon>
        <taxon>Kinetoplastea</taxon>
        <taxon>Metakinetoplastina</taxon>
        <taxon>Trypanosomatida</taxon>
        <taxon>Trypanosomatidae</taxon>
        <taxon>Strigomonadinae</taxon>
        <taxon>Angomonas</taxon>
    </lineage>
</organism>
<evidence type="ECO:0000256" key="8">
    <source>
        <dbReference type="ARBA" id="ARBA00023273"/>
    </source>
</evidence>
<feature type="domain" description="U2A'/phosphoprotein 32 family A C-terminal" evidence="11">
    <location>
        <begin position="49"/>
        <end position="67"/>
    </location>
</feature>
<dbReference type="AlphaFoldDB" id="A0A7G2CI20"/>
<dbReference type="GO" id="GO:0005929">
    <property type="term" value="C:cilium"/>
    <property type="evidence" value="ECO:0007669"/>
    <property type="project" value="UniProtKB-SubCell"/>
</dbReference>
<feature type="region of interest" description="Disordered" evidence="10">
    <location>
        <begin position="276"/>
        <end position="324"/>
    </location>
</feature>
<dbReference type="InterPro" id="IPR032675">
    <property type="entry name" value="LRR_dom_sf"/>
</dbReference>
<dbReference type="PANTHER" id="PTHR18849:SF0">
    <property type="entry name" value="CILIA- AND FLAGELLA-ASSOCIATED PROTEIN 410-RELATED"/>
    <property type="match status" value="1"/>
</dbReference>
<protein>
    <recommendedName>
        <fullName evidence="11">U2A'/phosphoprotein 32 family A C-terminal domain-containing protein</fullName>
    </recommendedName>
</protein>
<keyword evidence="3" id="KW-0963">Cytoplasm</keyword>
<dbReference type="InterPro" id="IPR001611">
    <property type="entry name" value="Leu-rich_rpt"/>
</dbReference>
<dbReference type="VEuPathDB" id="TriTrypDB:ADEAN_000610200"/>
<sequence length="324" mass="36766">MIEGLEGCESLERLDLTLNFIADITCVQRLTANPFLQSIHLTGNPCTQLEGYRSYVVHVLPQLKDLDGSEIIKGERIVARQEEKGVMDQATAEAVRFREEERLKREMLEKGMDPFPPKFNEKGERVYGHSPEERLQMLREQEEMEKEKKKAQEPAPGSISALHQELHKKQPRLTPEQELEKYGRYLMRNEAKIPFHMDLDDKTNFVLTAKPGKFISTSVLNVEVDVNVVRVYVKEALLQVPVEEDLSPDGVQVQRSQTTGELKITVPYAERGNVKRFGKGSQDVKKDDPEPSSKSNDKKALLFPGDVGYEGGADKESKTLQDID</sequence>
<dbReference type="InterPro" id="IPR003603">
    <property type="entry name" value="U2A'_phosphoprotein32A_C"/>
</dbReference>
<feature type="compositionally biased region" description="Basic and acidic residues" evidence="10">
    <location>
        <begin position="312"/>
        <end position="324"/>
    </location>
</feature>
<comment type="subcellular location">
    <subcellularLocation>
        <location evidence="1">Cell projection</location>
        <location evidence="1">Cilium</location>
    </subcellularLocation>
    <subcellularLocation>
        <location evidence="2">Cytoplasm</location>
    </subcellularLocation>
</comment>
<comment type="similarity">
    <text evidence="9">Belongs to the tilB family.</text>
</comment>
<evidence type="ECO:0000313" key="13">
    <source>
        <dbReference type="Proteomes" id="UP000515908"/>
    </source>
</evidence>
<name>A0A7G2CI20_9TRYP</name>
<evidence type="ECO:0000256" key="7">
    <source>
        <dbReference type="ARBA" id="ARBA00023069"/>
    </source>
</evidence>
<keyword evidence="13" id="KW-1185">Reference proteome</keyword>
<dbReference type="SUPFAM" id="SSF52058">
    <property type="entry name" value="L domain-like"/>
    <property type="match status" value="1"/>
</dbReference>
<accession>A0A7G2CI20</accession>
<reference evidence="12 13" key="1">
    <citation type="submission" date="2020-08" db="EMBL/GenBank/DDBJ databases">
        <authorList>
            <person name="Newling K."/>
            <person name="Davey J."/>
            <person name="Forrester S."/>
        </authorList>
    </citation>
    <scope>NUCLEOTIDE SEQUENCE [LARGE SCALE GENOMIC DNA]</scope>
    <source>
        <strain evidence="13">Crithidia deanei Carvalho (ATCC PRA-265)</strain>
    </source>
</reference>
<keyword evidence="4" id="KW-0433">Leucine-rich repeat</keyword>
<keyword evidence="6" id="KW-0175">Coiled coil</keyword>
<evidence type="ECO:0000256" key="10">
    <source>
        <dbReference type="SAM" id="MobiDB-lite"/>
    </source>
</evidence>
<dbReference type="Proteomes" id="UP000515908">
    <property type="component" value="Chromosome 11"/>
</dbReference>
<evidence type="ECO:0000256" key="5">
    <source>
        <dbReference type="ARBA" id="ARBA00022737"/>
    </source>
</evidence>
<dbReference type="OrthoDB" id="10250990at2759"/>
<evidence type="ECO:0000256" key="4">
    <source>
        <dbReference type="ARBA" id="ARBA00022614"/>
    </source>
</evidence>
<dbReference type="EMBL" id="LR877155">
    <property type="protein sequence ID" value="CAD2218611.1"/>
    <property type="molecule type" value="Genomic_DNA"/>
</dbReference>